<proteinExistence type="inferred from homology"/>
<keyword evidence="5" id="KW-0378">Hydrolase</keyword>
<dbReference type="InterPro" id="IPR002477">
    <property type="entry name" value="Peptidoglycan-bd-like"/>
</dbReference>
<feature type="domain" description="L,D-TPase catalytic" evidence="11">
    <location>
        <begin position="42"/>
        <end position="151"/>
    </location>
</feature>
<evidence type="ECO:0000256" key="3">
    <source>
        <dbReference type="ARBA" id="ARBA00022676"/>
    </source>
</evidence>
<evidence type="ECO:0000313" key="12">
    <source>
        <dbReference type="EMBL" id="WAH42745.1"/>
    </source>
</evidence>
<evidence type="ECO:0000256" key="8">
    <source>
        <dbReference type="ARBA" id="ARBA00023316"/>
    </source>
</evidence>
<evidence type="ECO:0000256" key="6">
    <source>
        <dbReference type="ARBA" id="ARBA00022960"/>
    </source>
</evidence>
<dbReference type="PANTHER" id="PTHR30582:SF24">
    <property type="entry name" value="L,D-TRANSPEPTIDASE ERFK_SRFK-RELATED"/>
    <property type="match status" value="1"/>
</dbReference>
<dbReference type="InterPro" id="IPR036366">
    <property type="entry name" value="PGBDSf"/>
</dbReference>
<name>A0ABY6ZIZ2_9BACL</name>
<dbReference type="SUPFAM" id="SSF141523">
    <property type="entry name" value="L,D-transpeptidase catalytic domain-like"/>
    <property type="match status" value="1"/>
</dbReference>
<feature type="chain" id="PRO_5045426164" evidence="10">
    <location>
        <begin position="28"/>
        <end position="245"/>
    </location>
</feature>
<keyword evidence="3" id="KW-0328">Glycosyltransferase</keyword>
<feature type="signal peptide" evidence="10">
    <location>
        <begin position="1"/>
        <end position="27"/>
    </location>
</feature>
<evidence type="ECO:0000256" key="7">
    <source>
        <dbReference type="ARBA" id="ARBA00022984"/>
    </source>
</evidence>
<feature type="active site" description="Proton donor/acceptor" evidence="9">
    <location>
        <position position="111"/>
    </location>
</feature>
<evidence type="ECO:0000256" key="10">
    <source>
        <dbReference type="SAM" id="SignalP"/>
    </source>
</evidence>
<evidence type="ECO:0000256" key="4">
    <source>
        <dbReference type="ARBA" id="ARBA00022679"/>
    </source>
</evidence>
<comment type="pathway">
    <text evidence="1 9">Cell wall biogenesis; peptidoglycan biosynthesis.</text>
</comment>
<evidence type="ECO:0000259" key="11">
    <source>
        <dbReference type="PROSITE" id="PS52029"/>
    </source>
</evidence>
<keyword evidence="8 9" id="KW-0961">Cell wall biogenesis/degradation</keyword>
<keyword evidence="6 9" id="KW-0133">Cell shape</keyword>
<evidence type="ECO:0000256" key="2">
    <source>
        <dbReference type="ARBA" id="ARBA00005992"/>
    </source>
</evidence>
<dbReference type="Pfam" id="PF03734">
    <property type="entry name" value="YkuD"/>
    <property type="match status" value="1"/>
</dbReference>
<dbReference type="InterPro" id="IPR005490">
    <property type="entry name" value="LD_TPept_cat_dom"/>
</dbReference>
<reference evidence="12" key="1">
    <citation type="submission" date="2022-08" db="EMBL/GenBank/DDBJ databases">
        <title>Alicyclobacillus fastidiosus DSM 17978, complete genome.</title>
        <authorList>
            <person name="Wang Q."/>
            <person name="Cai R."/>
            <person name="Wang Z."/>
        </authorList>
    </citation>
    <scope>NUCLEOTIDE SEQUENCE</scope>
    <source>
        <strain evidence="12">DSM 17978</strain>
    </source>
</reference>
<gene>
    <name evidence="12" type="ORF">NZD89_04755</name>
</gene>
<evidence type="ECO:0000313" key="13">
    <source>
        <dbReference type="Proteomes" id="UP001164761"/>
    </source>
</evidence>
<keyword evidence="10" id="KW-0732">Signal</keyword>
<evidence type="ECO:0000256" key="5">
    <source>
        <dbReference type="ARBA" id="ARBA00022801"/>
    </source>
</evidence>
<dbReference type="SUPFAM" id="SSF47090">
    <property type="entry name" value="PGBD-like"/>
    <property type="match status" value="1"/>
</dbReference>
<evidence type="ECO:0000256" key="9">
    <source>
        <dbReference type="PROSITE-ProRule" id="PRU01373"/>
    </source>
</evidence>
<dbReference type="Proteomes" id="UP001164761">
    <property type="component" value="Chromosome"/>
</dbReference>
<dbReference type="InterPro" id="IPR036365">
    <property type="entry name" value="PGBD-like_sf"/>
</dbReference>
<keyword evidence="7 9" id="KW-0573">Peptidoglycan synthesis</keyword>
<dbReference type="PROSITE" id="PS52029">
    <property type="entry name" value="LD_TPASE"/>
    <property type="match status" value="1"/>
</dbReference>
<organism evidence="12 13">
    <name type="scientific">Alicyclobacillus fastidiosus</name>
    <dbReference type="NCBI Taxonomy" id="392011"/>
    <lineage>
        <taxon>Bacteria</taxon>
        <taxon>Bacillati</taxon>
        <taxon>Bacillota</taxon>
        <taxon>Bacilli</taxon>
        <taxon>Bacillales</taxon>
        <taxon>Alicyclobacillaceae</taxon>
        <taxon>Alicyclobacillus</taxon>
    </lineage>
</organism>
<dbReference type="RefSeq" id="WP_268006620.1">
    <property type="nucleotide sequence ID" value="NZ_CP104067.1"/>
</dbReference>
<protein>
    <submittedName>
        <fullName evidence="12">L,D-transpeptidase family protein</fullName>
    </submittedName>
</protein>
<dbReference type="EMBL" id="CP104067">
    <property type="protein sequence ID" value="WAH42745.1"/>
    <property type="molecule type" value="Genomic_DNA"/>
</dbReference>
<comment type="similarity">
    <text evidence="2">Belongs to the YkuD family.</text>
</comment>
<sequence length="245" mass="26855">MLRQRHRWRRMLLGLVAGSLVCMRVTAAVGGTGGRVHGQGQYTIQIDSAHPLLKVYRAGELYRTYRVALGKSDSQTPIGEWRIVEKHKDWGGGFGTRWLGLDVPWGTYGIHGTNRPASIGSFASHGCVRMSNQDVEQLYDMIPVGTPVTIRGNPLAHLRTLEYGNIGADVQLVQKRLCEAGFYDDPCHGKFDAPTQFALIYFQITHDLPMDGQVTIDDYRALGLAQSNSTTGSAGVPGTKIKSLG</sequence>
<dbReference type="CDD" id="cd16913">
    <property type="entry name" value="YkuD_like"/>
    <property type="match status" value="1"/>
</dbReference>
<accession>A0ABY6ZIZ2</accession>
<keyword evidence="4" id="KW-0808">Transferase</keyword>
<dbReference type="PANTHER" id="PTHR30582">
    <property type="entry name" value="L,D-TRANSPEPTIDASE"/>
    <property type="match status" value="1"/>
</dbReference>
<evidence type="ECO:0000256" key="1">
    <source>
        <dbReference type="ARBA" id="ARBA00004752"/>
    </source>
</evidence>
<dbReference type="InterPro" id="IPR038063">
    <property type="entry name" value="Transpep_catalytic_dom"/>
</dbReference>
<dbReference type="InterPro" id="IPR050979">
    <property type="entry name" value="LD-transpeptidase"/>
</dbReference>
<dbReference type="Gene3D" id="2.40.440.10">
    <property type="entry name" value="L,D-transpeptidase catalytic domain-like"/>
    <property type="match status" value="1"/>
</dbReference>
<dbReference type="Gene3D" id="1.10.101.10">
    <property type="entry name" value="PGBD-like superfamily/PGBD"/>
    <property type="match status" value="1"/>
</dbReference>
<keyword evidence="13" id="KW-1185">Reference proteome</keyword>
<dbReference type="Pfam" id="PF01471">
    <property type="entry name" value="PG_binding_1"/>
    <property type="match status" value="1"/>
</dbReference>
<feature type="active site" description="Nucleophile" evidence="9">
    <location>
        <position position="127"/>
    </location>
</feature>